<comment type="pathway">
    <text evidence="2">Lipid metabolism.</text>
</comment>
<evidence type="ECO:0000256" key="11">
    <source>
        <dbReference type="PROSITE-ProRule" id="PRU00152"/>
    </source>
</evidence>
<organism evidence="14 15">
    <name type="scientific">Dissostichus eleginoides</name>
    <name type="common">Patagonian toothfish</name>
    <name type="synonym">Dissostichus amissus</name>
    <dbReference type="NCBI Taxonomy" id="100907"/>
    <lineage>
        <taxon>Eukaryota</taxon>
        <taxon>Metazoa</taxon>
        <taxon>Chordata</taxon>
        <taxon>Craniata</taxon>
        <taxon>Vertebrata</taxon>
        <taxon>Euteleostomi</taxon>
        <taxon>Actinopterygii</taxon>
        <taxon>Neopterygii</taxon>
        <taxon>Teleostei</taxon>
        <taxon>Neoteleostei</taxon>
        <taxon>Acanthomorphata</taxon>
        <taxon>Eupercaria</taxon>
        <taxon>Perciformes</taxon>
        <taxon>Notothenioidei</taxon>
        <taxon>Nototheniidae</taxon>
        <taxon>Dissostichus</taxon>
    </lineage>
</organism>
<evidence type="ECO:0000256" key="1">
    <source>
        <dbReference type="ARBA" id="ARBA00004496"/>
    </source>
</evidence>
<dbReference type="InterPro" id="IPR042062">
    <property type="entry name" value="PLAT_LOX_verte"/>
</dbReference>
<evidence type="ECO:0000256" key="9">
    <source>
        <dbReference type="PIRSR" id="PIRSR601885-2"/>
    </source>
</evidence>
<evidence type="ECO:0000259" key="13">
    <source>
        <dbReference type="PROSITE" id="PS51393"/>
    </source>
</evidence>
<dbReference type="PRINTS" id="PR00467">
    <property type="entry name" value="MAMLPOXGNASE"/>
</dbReference>
<keyword evidence="6" id="KW-0223">Dioxygenase</keyword>
<evidence type="ECO:0000256" key="2">
    <source>
        <dbReference type="ARBA" id="ARBA00005189"/>
    </source>
</evidence>
<dbReference type="PANTHER" id="PTHR11771">
    <property type="entry name" value="LIPOXYGENASE"/>
    <property type="match status" value="1"/>
</dbReference>
<reference evidence="14" key="1">
    <citation type="submission" date="2023-04" db="EMBL/GenBank/DDBJ databases">
        <title>Chromosome-level genome of Chaenocephalus aceratus.</title>
        <authorList>
            <person name="Park H."/>
        </authorList>
    </citation>
    <scope>NUCLEOTIDE SEQUENCE</scope>
    <source>
        <strain evidence="14">DE</strain>
        <tissue evidence="14">Muscle</tissue>
    </source>
</reference>
<evidence type="ECO:0000313" key="15">
    <source>
        <dbReference type="Proteomes" id="UP001228049"/>
    </source>
</evidence>
<keyword evidence="8" id="KW-0443">Lipid metabolism</keyword>
<protein>
    <submittedName>
        <fullName evidence="14">Arachidonate 5-lipoxygenase</fullName>
    </submittedName>
</protein>
<keyword evidence="9" id="KW-0106">Calcium</keyword>
<dbReference type="PROSITE" id="PS50095">
    <property type="entry name" value="PLAT"/>
    <property type="match status" value="1"/>
</dbReference>
<dbReference type="SMART" id="SM00308">
    <property type="entry name" value="LH2"/>
    <property type="match status" value="1"/>
</dbReference>
<dbReference type="Pfam" id="PF01477">
    <property type="entry name" value="PLAT"/>
    <property type="match status" value="1"/>
</dbReference>
<evidence type="ECO:0000256" key="3">
    <source>
        <dbReference type="ARBA" id="ARBA00009419"/>
    </source>
</evidence>
<comment type="similarity">
    <text evidence="3">Belongs to the lipoxygenase family.</text>
</comment>
<keyword evidence="15" id="KW-1185">Reference proteome</keyword>
<feature type="site" description="Essential for stabilizing binding to COTL1" evidence="10">
    <location>
        <position position="103"/>
    </location>
</feature>
<dbReference type="Proteomes" id="UP001228049">
    <property type="component" value="Unassembled WGS sequence"/>
</dbReference>
<dbReference type="GO" id="GO:0005506">
    <property type="term" value="F:iron ion binding"/>
    <property type="evidence" value="ECO:0007669"/>
    <property type="project" value="InterPro"/>
</dbReference>
<dbReference type="EMBL" id="JASDAP010000003">
    <property type="protein sequence ID" value="KAK1905238.1"/>
    <property type="molecule type" value="Genomic_DNA"/>
</dbReference>
<evidence type="ECO:0000256" key="6">
    <source>
        <dbReference type="ARBA" id="ARBA00022964"/>
    </source>
</evidence>
<accession>A0AAD9FGL9</accession>
<sequence>MPSYTVTVSTGSQWFAGTDDYIYITLVGTERCSERTLLDKPLYNDFERGAVDSYGVRVDEHLGEIVLVKIEKIRYWVHDDWYCKYVTVKTPSGDYLEFPCFRWLVDDKEVVLRDARAHLPQDDKTSLVKQHRQKELERRRKTYRWKEWQPGFPMSIDANRHKDLPRDIQFDTEKGVDFVLNYSKA</sequence>
<dbReference type="InterPro" id="IPR036226">
    <property type="entry name" value="LipOase_C_sf"/>
</dbReference>
<dbReference type="InterPro" id="IPR013819">
    <property type="entry name" value="LipOase_C"/>
</dbReference>
<dbReference type="CDD" id="cd01753">
    <property type="entry name" value="PLAT_LOX"/>
    <property type="match status" value="1"/>
</dbReference>
<dbReference type="FunFam" id="2.60.60.20:FF:000002">
    <property type="entry name" value="Arachidonate 5-lipoxygenase a"/>
    <property type="match status" value="1"/>
</dbReference>
<feature type="binding site" evidence="9">
    <location>
        <position position="79"/>
    </location>
    <ligand>
        <name>Ca(2+)</name>
        <dbReference type="ChEBI" id="CHEBI:29108"/>
        <label>1</label>
    </ligand>
</feature>
<comment type="subcellular location">
    <subcellularLocation>
        <location evidence="1">Cytoplasm</location>
    </subcellularLocation>
</comment>
<evidence type="ECO:0000259" key="12">
    <source>
        <dbReference type="PROSITE" id="PS50095"/>
    </source>
</evidence>
<dbReference type="SUPFAM" id="SSF49723">
    <property type="entry name" value="Lipase/lipooxygenase domain (PLAT/LH2 domain)"/>
    <property type="match status" value="1"/>
</dbReference>
<dbReference type="InterPro" id="IPR036392">
    <property type="entry name" value="PLAT/LH2_dom_sf"/>
</dbReference>
<comment type="caution">
    <text evidence="14">The sequence shown here is derived from an EMBL/GenBank/DDBJ whole genome shotgun (WGS) entry which is preliminary data.</text>
</comment>
<dbReference type="Gene3D" id="1.20.245.10">
    <property type="entry name" value="Lipoxygenase-1, Domain 5"/>
    <property type="match status" value="1"/>
</dbReference>
<feature type="binding site" evidence="9">
    <location>
        <position position="39"/>
    </location>
    <ligand>
        <name>Ca(2+)</name>
        <dbReference type="ChEBI" id="CHEBI:29108"/>
        <label>2</label>
    </ligand>
</feature>
<dbReference type="AlphaFoldDB" id="A0AAD9FGL9"/>
<evidence type="ECO:0000256" key="5">
    <source>
        <dbReference type="ARBA" id="ARBA00022723"/>
    </source>
</evidence>
<evidence type="ECO:0000313" key="14">
    <source>
        <dbReference type="EMBL" id="KAK1905238.1"/>
    </source>
</evidence>
<keyword evidence="5 9" id="KW-0479">Metal-binding</keyword>
<feature type="domain" description="Lipoxygenase" evidence="13">
    <location>
        <begin position="117"/>
        <end position="185"/>
    </location>
</feature>
<evidence type="ECO:0000256" key="4">
    <source>
        <dbReference type="ARBA" id="ARBA00022490"/>
    </source>
</evidence>
<keyword evidence="4" id="KW-0963">Cytoplasm</keyword>
<dbReference type="PROSITE" id="PS51393">
    <property type="entry name" value="LIPOXYGENASE_3"/>
    <property type="match status" value="1"/>
</dbReference>
<evidence type="ECO:0000256" key="10">
    <source>
        <dbReference type="PIRSR" id="PIRSR601885-3"/>
    </source>
</evidence>
<dbReference type="InterPro" id="IPR001885">
    <property type="entry name" value="LipOase_mml"/>
</dbReference>
<dbReference type="InterPro" id="IPR000907">
    <property type="entry name" value="LipOase"/>
</dbReference>
<evidence type="ECO:0000256" key="7">
    <source>
        <dbReference type="ARBA" id="ARBA00023002"/>
    </source>
</evidence>
<dbReference type="InterPro" id="IPR001024">
    <property type="entry name" value="PLAT/LH2_dom"/>
</dbReference>
<gene>
    <name evidence="14" type="ORF">KUDE01_012421</name>
</gene>
<dbReference type="GO" id="GO:0034440">
    <property type="term" value="P:lipid oxidation"/>
    <property type="evidence" value="ECO:0007669"/>
    <property type="project" value="InterPro"/>
</dbReference>
<feature type="domain" description="PLAT" evidence="12">
    <location>
        <begin position="2"/>
        <end position="118"/>
    </location>
</feature>
<dbReference type="GO" id="GO:0016702">
    <property type="term" value="F:oxidoreductase activity, acting on single donors with incorporation of molecular oxygen, incorporation of two atoms of oxygen"/>
    <property type="evidence" value="ECO:0007669"/>
    <property type="project" value="InterPro"/>
</dbReference>
<comment type="caution">
    <text evidence="11">Lacks conserved residue(s) required for the propagation of feature annotation.</text>
</comment>
<evidence type="ECO:0000256" key="8">
    <source>
        <dbReference type="ARBA" id="ARBA00023098"/>
    </source>
</evidence>
<proteinExistence type="inferred from homology"/>
<dbReference type="Gene3D" id="2.60.60.20">
    <property type="entry name" value="PLAT/LH2 domain"/>
    <property type="match status" value="1"/>
</dbReference>
<dbReference type="SUPFAM" id="SSF48484">
    <property type="entry name" value="Lipoxigenase"/>
    <property type="match status" value="1"/>
</dbReference>
<dbReference type="GO" id="GO:0005737">
    <property type="term" value="C:cytoplasm"/>
    <property type="evidence" value="ECO:0007669"/>
    <property type="project" value="UniProtKB-SubCell"/>
</dbReference>
<feature type="binding site" evidence="9">
    <location>
        <position position="80"/>
    </location>
    <ligand>
        <name>Ca(2+)</name>
        <dbReference type="ChEBI" id="CHEBI:29108"/>
        <label>1</label>
    </ligand>
</feature>
<feature type="binding site" evidence="9">
    <location>
        <position position="17"/>
    </location>
    <ligand>
        <name>Ca(2+)</name>
        <dbReference type="ChEBI" id="CHEBI:29108"/>
        <label>1</label>
    </ligand>
</feature>
<name>A0AAD9FGL9_DISEL</name>
<keyword evidence="7" id="KW-0560">Oxidoreductase</keyword>